<evidence type="ECO:0000256" key="5">
    <source>
        <dbReference type="SAM" id="MobiDB-lite"/>
    </source>
</evidence>
<dbReference type="Proteomes" id="UP001344447">
    <property type="component" value="Unassembled WGS sequence"/>
</dbReference>
<keyword evidence="1" id="KW-0479">Metal-binding</keyword>
<evidence type="ECO:0000256" key="2">
    <source>
        <dbReference type="ARBA" id="ARBA00022771"/>
    </source>
</evidence>
<dbReference type="Gene3D" id="3.30.40.10">
    <property type="entry name" value="Zinc/RING finger domain, C3HC4 (zinc finger)"/>
    <property type="match status" value="1"/>
</dbReference>
<feature type="domain" description="RING-type" evidence="6">
    <location>
        <begin position="205"/>
        <end position="244"/>
    </location>
</feature>
<evidence type="ECO:0000259" key="6">
    <source>
        <dbReference type="PROSITE" id="PS50089"/>
    </source>
</evidence>
<dbReference type="InterPro" id="IPR017907">
    <property type="entry name" value="Znf_RING_CS"/>
</dbReference>
<reference evidence="7 8" key="1">
    <citation type="submission" date="2023-11" db="EMBL/GenBank/DDBJ databases">
        <title>Dfirmibasis_genome.</title>
        <authorList>
            <person name="Edelbroek B."/>
            <person name="Kjellin J."/>
            <person name="Jerlstrom-Hultqvist J."/>
            <person name="Soderbom F."/>
        </authorList>
    </citation>
    <scope>NUCLEOTIDE SEQUENCE [LARGE SCALE GENOMIC DNA]</scope>
    <source>
        <strain evidence="7 8">TNS-C-14</strain>
    </source>
</reference>
<dbReference type="InterPro" id="IPR001841">
    <property type="entry name" value="Znf_RING"/>
</dbReference>
<keyword evidence="2 4" id="KW-0863">Zinc-finger</keyword>
<dbReference type="EMBL" id="JAVFKY010000005">
    <property type="protein sequence ID" value="KAK5575409.1"/>
    <property type="molecule type" value="Genomic_DNA"/>
</dbReference>
<proteinExistence type="predicted"/>
<evidence type="ECO:0000313" key="7">
    <source>
        <dbReference type="EMBL" id="KAK5575409.1"/>
    </source>
</evidence>
<feature type="region of interest" description="Disordered" evidence="5">
    <location>
        <begin position="86"/>
        <end position="146"/>
    </location>
</feature>
<feature type="compositionally biased region" description="Basic residues" evidence="5">
    <location>
        <begin position="95"/>
        <end position="110"/>
    </location>
</feature>
<gene>
    <name evidence="7" type="ORF">RB653_006542</name>
</gene>
<protein>
    <recommendedName>
        <fullName evidence="6">RING-type domain-containing protein</fullName>
    </recommendedName>
</protein>
<accession>A0AAN7TMA9</accession>
<organism evidence="7 8">
    <name type="scientific">Dictyostelium firmibasis</name>
    <dbReference type="NCBI Taxonomy" id="79012"/>
    <lineage>
        <taxon>Eukaryota</taxon>
        <taxon>Amoebozoa</taxon>
        <taxon>Evosea</taxon>
        <taxon>Eumycetozoa</taxon>
        <taxon>Dictyostelia</taxon>
        <taxon>Dictyosteliales</taxon>
        <taxon>Dictyosteliaceae</taxon>
        <taxon>Dictyostelium</taxon>
    </lineage>
</organism>
<dbReference type="GO" id="GO:0008270">
    <property type="term" value="F:zinc ion binding"/>
    <property type="evidence" value="ECO:0007669"/>
    <property type="project" value="UniProtKB-KW"/>
</dbReference>
<comment type="caution">
    <text evidence="7">The sequence shown here is derived from an EMBL/GenBank/DDBJ whole genome shotgun (WGS) entry which is preliminary data.</text>
</comment>
<dbReference type="FunFam" id="3.30.40.10:FF:001066">
    <property type="entry name" value="Zinc finger family protein"/>
    <property type="match status" value="1"/>
</dbReference>
<dbReference type="InterPro" id="IPR013083">
    <property type="entry name" value="Znf_RING/FYVE/PHD"/>
</dbReference>
<evidence type="ECO:0000256" key="3">
    <source>
        <dbReference type="ARBA" id="ARBA00022833"/>
    </source>
</evidence>
<keyword evidence="3" id="KW-0862">Zinc</keyword>
<evidence type="ECO:0000313" key="8">
    <source>
        <dbReference type="Proteomes" id="UP001344447"/>
    </source>
</evidence>
<dbReference type="AlphaFoldDB" id="A0AAN7TMA9"/>
<dbReference type="PROSITE" id="PS50089">
    <property type="entry name" value="ZF_RING_2"/>
    <property type="match status" value="1"/>
</dbReference>
<dbReference type="SUPFAM" id="SSF57850">
    <property type="entry name" value="RING/U-box"/>
    <property type="match status" value="1"/>
</dbReference>
<keyword evidence="8" id="KW-1185">Reference proteome</keyword>
<evidence type="ECO:0000256" key="4">
    <source>
        <dbReference type="PROSITE-ProRule" id="PRU00175"/>
    </source>
</evidence>
<dbReference type="Pfam" id="PF13920">
    <property type="entry name" value="zf-C3HC4_3"/>
    <property type="match status" value="1"/>
</dbReference>
<dbReference type="PROSITE" id="PS00518">
    <property type="entry name" value="ZF_RING_1"/>
    <property type="match status" value="1"/>
</dbReference>
<sequence length="256" mass="29450">MDPLEDNFLKYFTKGAPIKVENVLNIDLKEHLKSPYLWTTIVAGLGLAYYFLTSDDEIGIGAADVFENSNGVENFSQYNYINHDVVPPPQPQQNNHHHHHNHNNHNHLHNHIQQTTTTTTTTTTTSSSSYSPITLPPPSNVQHVKLKNKNGEPLPLEEQNLLLLKENSSLRGENRDLRVWVSNQINNINDRMEKMQGDLEREKFCHICEENEKQVCWRECGHRLCARCATLIKKSSHPQCSICRKIVTDFYLAWNT</sequence>
<evidence type="ECO:0000256" key="1">
    <source>
        <dbReference type="ARBA" id="ARBA00022723"/>
    </source>
</evidence>
<feature type="compositionally biased region" description="Low complexity" evidence="5">
    <location>
        <begin position="111"/>
        <end position="133"/>
    </location>
</feature>
<name>A0AAN7TMA9_9MYCE</name>